<evidence type="ECO:0000256" key="5">
    <source>
        <dbReference type="ARBA" id="ARBA00022741"/>
    </source>
</evidence>
<dbReference type="PROSITE" id="PS00108">
    <property type="entry name" value="PROTEIN_KINASE_ST"/>
    <property type="match status" value="1"/>
</dbReference>
<dbReference type="InterPro" id="IPR000719">
    <property type="entry name" value="Prot_kinase_dom"/>
</dbReference>
<evidence type="ECO:0000256" key="2">
    <source>
        <dbReference type="ARBA" id="ARBA00012513"/>
    </source>
</evidence>
<evidence type="ECO:0000256" key="9">
    <source>
        <dbReference type="ARBA" id="ARBA00048679"/>
    </source>
</evidence>
<sequence>MSPDEEKSMMGEVKLLQKMHHPMIIGYYDYFIFENQLAIVMQYAEGGTMEKLVQDQKGVNFTETQVLNYFTQILIALNHIHSKSIVHRDLKTQNILLNRKKTLVKLSDFGISKELTTRSLASTVIGTPNYLSPEICEGRSYNQKSDLWSLGCVLYELIELKRAFDGENLPAIVMKITKVSSNHSSFNVSIFSRNQSKGLNFSVPTQPSGLLTCPLILPITLTLHLDIGRLSFPQNDKRKPNVSGRLRTTPTSLTLRAGQQSTKFQEDTRRTLR</sequence>
<feature type="domain" description="Protein kinase" evidence="11">
    <location>
        <begin position="1"/>
        <end position="273"/>
    </location>
</feature>
<name>A0A183FDV9_HELPZ</name>
<keyword evidence="5" id="KW-0547">Nucleotide-binding</keyword>
<dbReference type="GO" id="GO:0004674">
    <property type="term" value="F:protein serine/threonine kinase activity"/>
    <property type="evidence" value="ECO:0007669"/>
    <property type="project" value="UniProtKB-KW"/>
</dbReference>
<dbReference type="PANTHER" id="PTHR44899:SF3">
    <property type="entry name" value="SERINE_THREONINE-PROTEIN KINASE NEK1"/>
    <property type="match status" value="1"/>
</dbReference>
<keyword evidence="7" id="KW-0067">ATP-binding</keyword>
<keyword evidence="4" id="KW-0808">Transferase</keyword>
<dbReference type="Gene3D" id="1.10.510.10">
    <property type="entry name" value="Transferase(Phosphotransferase) domain 1"/>
    <property type="match status" value="1"/>
</dbReference>
<dbReference type="SUPFAM" id="SSF56112">
    <property type="entry name" value="Protein kinase-like (PK-like)"/>
    <property type="match status" value="1"/>
</dbReference>
<dbReference type="PROSITE" id="PS50011">
    <property type="entry name" value="PROTEIN_KINASE_DOM"/>
    <property type="match status" value="1"/>
</dbReference>
<feature type="region of interest" description="Disordered" evidence="10">
    <location>
        <begin position="234"/>
        <end position="273"/>
    </location>
</feature>
<organism evidence="13 14">
    <name type="scientific">Heligmosomoides polygyrus</name>
    <name type="common">Parasitic roundworm</name>
    <dbReference type="NCBI Taxonomy" id="6339"/>
    <lineage>
        <taxon>Eukaryota</taxon>
        <taxon>Metazoa</taxon>
        <taxon>Ecdysozoa</taxon>
        <taxon>Nematoda</taxon>
        <taxon>Chromadorea</taxon>
        <taxon>Rhabditida</taxon>
        <taxon>Rhabditina</taxon>
        <taxon>Rhabditomorpha</taxon>
        <taxon>Strongyloidea</taxon>
        <taxon>Heligmosomidae</taxon>
        <taxon>Heligmosomoides</taxon>
    </lineage>
</organism>
<evidence type="ECO:0000256" key="3">
    <source>
        <dbReference type="ARBA" id="ARBA00022527"/>
    </source>
</evidence>
<keyword evidence="6" id="KW-0418">Kinase</keyword>
<accession>A0A3P7WJY9</accession>
<dbReference type="EC" id="2.7.11.1" evidence="2"/>
<dbReference type="InterPro" id="IPR008271">
    <property type="entry name" value="Ser/Thr_kinase_AS"/>
</dbReference>
<dbReference type="EMBL" id="UZAH01025321">
    <property type="protein sequence ID" value="VDO61411.1"/>
    <property type="molecule type" value="Genomic_DNA"/>
</dbReference>
<dbReference type="PANTHER" id="PTHR44899">
    <property type="entry name" value="CAMK FAMILY PROTEIN KINASE"/>
    <property type="match status" value="1"/>
</dbReference>
<evidence type="ECO:0000256" key="6">
    <source>
        <dbReference type="ARBA" id="ARBA00022777"/>
    </source>
</evidence>
<keyword evidence="13" id="KW-1185">Reference proteome</keyword>
<evidence type="ECO:0000256" key="7">
    <source>
        <dbReference type="ARBA" id="ARBA00022840"/>
    </source>
</evidence>
<dbReference type="WBParaSite" id="HPBE_0000448101-mRNA-1">
    <property type="protein sequence ID" value="HPBE_0000448101-mRNA-1"/>
    <property type="gene ID" value="HPBE_0000448101"/>
</dbReference>
<dbReference type="OrthoDB" id="248923at2759"/>
<evidence type="ECO:0000256" key="1">
    <source>
        <dbReference type="ARBA" id="ARBA00010886"/>
    </source>
</evidence>
<keyword evidence="3" id="KW-0723">Serine/threonine-protein kinase</keyword>
<evidence type="ECO:0000256" key="8">
    <source>
        <dbReference type="ARBA" id="ARBA00047899"/>
    </source>
</evidence>
<evidence type="ECO:0000256" key="4">
    <source>
        <dbReference type="ARBA" id="ARBA00022679"/>
    </source>
</evidence>
<evidence type="ECO:0000313" key="12">
    <source>
        <dbReference type="EMBL" id="VDO61411.1"/>
    </source>
</evidence>
<dbReference type="AlphaFoldDB" id="A0A183FDV9"/>
<reference evidence="14" key="2">
    <citation type="submission" date="2019-09" db="UniProtKB">
        <authorList>
            <consortium name="WormBaseParasite"/>
        </authorList>
    </citation>
    <scope>IDENTIFICATION</scope>
</reference>
<feature type="compositionally biased region" description="Basic and acidic residues" evidence="10">
    <location>
        <begin position="264"/>
        <end position="273"/>
    </location>
</feature>
<evidence type="ECO:0000259" key="11">
    <source>
        <dbReference type="PROSITE" id="PS50011"/>
    </source>
</evidence>
<dbReference type="InterPro" id="IPR051131">
    <property type="entry name" value="NEK_Ser/Thr_kinase_NIMA"/>
</dbReference>
<comment type="catalytic activity">
    <reaction evidence="8">
        <text>L-threonyl-[protein] + ATP = O-phospho-L-threonyl-[protein] + ADP + H(+)</text>
        <dbReference type="Rhea" id="RHEA:46608"/>
        <dbReference type="Rhea" id="RHEA-COMP:11060"/>
        <dbReference type="Rhea" id="RHEA-COMP:11605"/>
        <dbReference type="ChEBI" id="CHEBI:15378"/>
        <dbReference type="ChEBI" id="CHEBI:30013"/>
        <dbReference type="ChEBI" id="CHEBI:30616"/>
        <dbReference type="ChEBI" id="CHEBI:61977"/>
        <dbReference type="ChEBI" id="CHEBI:456216"/>
        <dbReference type="EC" id="2.7.11.1"/>
    </reaction>
</comment>
<dbReference type="Pfam" id="PF00069">
    <property type="entry name" value="Pkinase"/>
    <property type="match status" value="1"/>
</dbReference>
<evidence type="ECO:0000313" key="13">
    <source>
        <dbReference type="Proteomes" id="UP000050761"/>
    </source>
</evidence>
<evidence type="ECO:0000256" key="10">
    <source>
        <dbReference type="SAM" id="MobiDB-lite"/>
    </source>
</evidence>
<gene>
    <name evidence="12" type="ORF">HPBE_LOCUS4482</name>
</gene>
<dbReference type="Proteomes" id="UP000050761">
    <property type="component" value="Unassembled WGS sequence"/>
</dbReference>
<dbReference type="GO" id="GO:0005524">
    <property type="term" value="F:ATP binding"/>
    <property type="evidence" value="ECO:0007669"/>
    <property type="project" value="UniProtKB-KW"/>
</dbReference>
<dbReference type="SMART" id="SM00220">
    <property type="entry name" value="S_TKc"/>
    <property type="match status" value="1"/>
</dbReference>
<evidence type="ECO:0000313" key="14">
    <source>
        <dbReference type="WBParaSite" id="HPBE_0000448101-mRNA-1"/>
    </source>
</evidence>
<reference evidence="12 13" key="1">
    <citation type="submission" date="2018-11" db="EMBL/GenBank/DDBJ databases">
        <authorList>
            <consortium name="Pathogen Informatics"/>
        </authorList>
    </citation>
    <scope>NUCLEOTIDE SEQUENCE [LARGE SCALE GENOMIC DNA]</scope>
</reference>
<proteinExistence type="inferred from homology"/>
<comment type="catalytic activity">
    <reaction evidence="9">
        <text>L-seryl-[protein] + ATP = O-phospho-L-seryl-[protein] + ADP + H(+)</text>
        <dbReference type="Rhea" id="RHEA:17989"/>
        <dbReference type="Rhea" id="RHEA-COMP:9863"/>
        <dbReference type="Rhea" id="RHEA-COMP:11604"/>
        <dbReference type="ChEBI" id="CHEBI:15378"/>
        <dbReference type="ChEBI" id="CHEBI:29999"/>
        <dbReference type="ChEBI" id="CHEBI:30616"/>
        <dbReference type="ChEBI" id="CHEBI:83421"/>
        <dbReference type="ChEBI" id="CHEBI:456216"/>
        <dbReference type="EC" id="2.7.11.1"/>
    </reaction>
</comment>
<feature type="compositionally biased region" description="Low complexity" evidence="10">
    <location>
        <begin position="245"/>
        <end position="256"/>
    </location>
</feature>
<dbReference type="InterPro" id="IPR011009">
    <property type="entry name" value="Kinase-like_dom_sf"/>
</dbReference>
<protein>
    <recommendedName>
        <fullName evidence="2">non-specific serine/threonine protein kinase</fullName>
        <ecNumber evidence="2">2.7.11.1</ecNumber>
    </recommendedName>
</protein>
<accession>A0A183FDV9</accession>
<comment type="similarity">
    <text evidence="1">Belongs to the protein kinase superfamily. NEK Ser/Thr protein kinase family. NIMA subfamily.</text>
</comment>